<evidence type="ECO:0000256" key="4">
    <source>
        <dbReference type="ARBA" id="ARBA00022837"/>
    </source>
</evidence>
<feature type="domain" description="Glycosyl-hydrolase 97 catalytic" evidence="6">
    <location>
        <begin position="308"/>
        <end position="451"/>
    </location>
</feature>
<dbReference type="PANTHER" id="PTHR35803">
    <property type="entry name" value="GLUCAN 1,4-ALPHA-GLUCOSIDASE SUSB-RELATED"/>
    <property type="match status" value="1"/>
</dbReference>
<dbReference type="InterPro" id="IPR052720">
    <property type="entry name" value="Glycosyl_hydrolase_97"/>
</dbReference>
<dbReference type="GO" id="GO:0016798">
    <property type="term" value="F:hydrolase activity, acting on glycosyl bonds"/>
    <property type="evidence" value="ECO:0007669"/>
    <property type="project" value="UniProtKB-KW"/>
</dbReference>
<dbReference type="EMBL" id="CP046566">
    <property type="protein sequence ID" value="QGW30037.1"/>
    <property type="molecule type" value="Genomic_DNA"/>
</dbReference>
<keyword evidence="3 9" id="KW-0378">Hydrolase</keyword>
<comment type="subunit">
    <text evidence="2">Monomer.</text>
</comment>
<proteinExistence type="predicted"/>
<accession>A0A6I6GBF0</accession>
<dbReference type="GO" id="GO:0030246">
    <property type="term" value="F:carbohydrate binding"/>
    <property type="evidence" value="ECO:0007669"/>
    <property type="project" value="InterPro"/>
</dbReference>
<dbReference type="InterPro" id="IPR029486">
    <property type="entry name" value="GH97_N"/>
</dbReference>
<dbReference type="InterPro" id="IPR017853">
    <property type="entry name" value="GH"/>
</dbReference>
<reference evidence="9 10" key="1">
    <citation type="submission" date="2019-11" db="EMBL/GenBank/DDBJ databases">
        <authorList>
            <person name="Im W.T."/>
        </authorList>
    </citation>
    <scope>NUCLEOTIDE SEQUENCE [LARGE SCALE GENOMIC DNA]</scope>
    <source>
        <strain evidence="9 10">SB-02</strain>
    </source>
</reference>
<dbReference type="PANTHER" id="PTHR35803:SF2">
    <property type="entry name" value="RETAINING ALPHA-GALACTOSIDASE"/>
    <property type="match status" value="1"/>
</dbReference>
<dbReference type="InterPro" id="IPR019563">
    <property type="entry name" value="GH97_catalytic"/>
</dbReference>
<keyword evidence="10" id="KW-1185">Reference proteome</keyword>
<dbReference type="InterPro" id="IPR013785">
    <property type="entry name" value="Aldolase_TIM"/>
</dbReference>
<dbReference type="InterPro" id="IPR014718">
    <property type="entry name" value="GH-type_carb-bd"/>
</dbReference>
<gene>
    <name evidence="9" type="ORF">GLV81_09800</name>
</gene>
<dbReference type="SUPFAM" id="SSF51445">
    <property type="entry name" value="(Trans)glycosidases"/>
    <property type="match status" value="1"/>
</dbReference>
<comment type="cofactor">
    <cofactor evidence="1">
        <name>Ca(2+)</name>
        <dbReference type="ChEBI" id="CHEBI:29108"/>
    </cofactor>
</comment>
<feature type="domain" description="Glycosyl-hydrolase 97 N-terminal" evidence="7">
    <location>
        <begin position="21"/>
        <end position="279"/>
    </location>
</feature>
<dbReference type="Gene3D" id="3.20.20.70">
    <property type="entry name" value="Aldolase class I"/>
    <property type="match status" value="1"/>
</dbReference>
<name>A0A6I6GBF0_9BACT</name>
<evidence type="ECO:0000256" key="3">
    <source>
        <dbReference type="ARBA" id="ARBA00022801"/>
    </source>
</evidence>
<keyword evidence="4" id="KW-0106">Calcium</keyword>
<dbReference type="AlphaFoldDB" id="A0A6I6GBF0"/>
<dbReference type="Pfam" id="PF14509">
    <property type="entry name" value="GH97_C"/>
    <property type="match status" value="1"/>
</dbReference>
<evidence type="ECO:0000313" key="9">
    <source>
        <dbReference type="EMBL" id="QGW30037.1"/>
    </source>
</evidence>
<organism evidence="9 10">
    <name type="scientific">Phnomibacter ginsenosidimutans</name>
    <dbReference type="NCBI Taxonomy" id="2676868"/>
    <lineage>
        <taxon>Bacteria</taxon>
        <taxon>Pseudomonadati</taxon>
        <taxon>Bacteroidota</taxon>
        <taxon>Chitinophagia</taxon>
        <taxon>Chitinophagales</taxon>
        <taxon>Chitinophagaceae</taxon>
        <taxon>Phnomibacter</taxon>
    </lineage>
</organism>
<evidence type="ECO:0000259" key="7">
    <source>
        <dbReference type="Pfam" id="PF14508"/>
    </source>
</evidence>
<dbReference type="Proteomes" id="UP000426027">
    <property type="component" value="Chromosome"/>
</dbReference>
<protein>
    <submittedName>
        <fullName evidence="9">Glycoside hydrolase family 97 protein</fullName>
    </submittedName>
</protein>
<dbReference type="SMR" id="A0A6I6GBF0"/>
<evidence type="ECO:0000256" key="5">
    <source>
        <dbReference type="ARBA" id="ARBA00023295"/>
    </source>
</evidence>
<evidence type="ECO:0000259" key="8">
    <source>
        <dbReference type="Pfam" id="PF14509"/>
    </source>
</evidence>
<evidence type="ECO:0000259" key="6">
    <source>
        <dbReference type="Pfam" id="PF10566"/>
    </source>
</evidence>
<keyword evidence="5" id="KW-0326">Glycosidase</keyword>
<dbReference type="InterPro" id="IPR029483">
    <property type="entry name" value="GH97_C"/>
</dbReference>
<dbReference type="Pfam" id="PF14508">
    <property type="entry name" value="GH97_N"/>
    <property type="match status" value="1"/>
</dbReference>
<dbReference type="InterPro" id="IPR013780">
    <property type="entry name" value="Glyco_hydro_b"/>
</dbReference>
<evidence type="ECO:0000256" key="2">
    <source>
        <dbReference type="ARBA" id="ARBA00011245"/>
    </source>
</evidence>
<dbReference type="KEGG" id="fls:GLV81_09800"/>
<evidence type="ECO:0000313" key="10">
    <source>
        <dbReference type="Proteomes" id="UP000426027"/>
    </source>
</evidence>
<dbReference type="Pfam" id="PF10566">
    <property type="entry name" value="Glyco_hydro_97"/>
    <property type="match status" value="1"/>
</dbReference>
<dbReference type="Gene3D" id="2.70.98.10">
    <property type="match status" value="1"/>
</dbReference>
<feature type="domain" description="Glycosyl-hydrolase 97 C-terminal oligomerisation" evidence="8">
    <location>
        <begin position="548"/>
        <end position="636"/>
    </location>
</feature>
<sequence length="637" mass="71730">MWAVIMLCSQIPVIAQQASQVSSPDKSIAVNIWLSKGQLQYAVFRQQAEVLQPSLLGLSTSAGNFVTQLQWVSASKPMLVQETYNMVNAKKQNIRYVANEIKVVVKNAQQQSMHVVFRVSNDGVAFRYVLPWINSTTTILEEHTTYALSTAAKGWLQPMSVAKTGWEHCHPSYEEKYMMGIAAGTPSPMAGWVYPALFKTGNNWLIITETDMDGRYCGTRLSNDSGKAIYKVTYPDPREVFTNLGHLPQYSSAMQSPWRILTIGTMASIAQSTLGTDLAPAAAKKDYSFVQPGKASWSWINSKDDFIVYDEQKRYIDYAAQMKWQYCLIDADWDTKIGYEKVQELAKYAATKNVGLLLWYNSAGDWNTVKYHPKGLLLTKESRQQEFARLQAMGIKGIKIDFFGGDGQSMMQYYIDILEDAADYKLLINFHGATLPRGWHKTYPHLMTAEAIYGMEMVTFEQSAADNQPAHCTVIPFTRNAFDPMDFTPMNLYRLTHSKSIRRTSGAFELALSVLFLSGIQHYAENPDGMRQVPVFVQEFLQQLPNHWEDVRLLQGFPGKEVVMARKSGNKWYIAGINGEAKAKSWALNLHQFGKSTATIITDVENGQLFGQQTINIHQAPQQLSVKGYGGFVMVLE</sequence>
<evidence type="ECO:0000256" key="1">
    <source>
        <dbReference type="ARBA" id="ARBA00001913"/>
    </source>
</evidence>
<dbReference type="Gene3D" id="2.60.40.1180">
    <property type="entry name" value="Golgi alpha-mannosidase II"/>
    <property type="match status" value="1"/>
</dbReference>